<reference evidence="2" key="1">
    <citation type="submission" date="2016-02" db="EMBL/GenBank/DDBJ databases">
        <title>Genome sequence of Bacillus trypoxylicola KCTC 13244(T).</title>
        <authorList>
            <person name="Jeong H."/>
            <person name="Park S.-H."/>
            <person name="Choi S.-K."/>
        </authorList>
    </citation>
    <scope>NUCLEOTIDE SEQUENCE [LARGE SCALE GENOMIC DNA]</scope>
    <source>
        <strain evidence="2">KCTC 13244</strain>
    </source>
</reference>
<dbReference type="InterPro" id="IPR015374">
    <property type="entry name" value="ChAPs"/>
</dbReference>
<dbReference type="PANTHER" id="PTHR12558:SF13">
    <property type="entry name" value="CELL DIVISION CYCLE PROTEIN 27 HOMOLOG"/>
    <property type="match status" value="1"/>
</dbReference>
<sequence length="304" mass="35853">MNINQKAIEMFEQNESEKALELFQQAVKESRDVQSLNNLAWFYLYEEEKPDRALELIKKAVEMTPSSHFPYNILGEIYLKQKHWKKAIVALQKSISINSSNEAHHNIAVAYYHLGEFEQAAAHFLQAAKDSDIVMFYHIKCLIDLGRTTEAKEKLDAFNEKADDFVGEIEVADLYIELRCFEEAIHWFEKGYNEYAKTPNWIGRFVYCLFKTNQFSRIDEVIQKAIEIKEEEIKDVQLEEIEENWTEADKNELLEEYTEELYQYKNMVEVIKAGYVPPLEFETYSTGSCYLFGCKTHQHHEYEE</sequence>
<dbReference type="Proteomes" id="UP000075806">
    <property type="component" value="Unassembled WGS sequence"/>
</dbReference>
<dbReference type="SUPFAM" id="SSF48452">
    <property type="entry name" value="TPR-like"/>
    <property type="match status" value="2"/>
</dbReference>
<evidence type="ECO:0008006" key="4">
    <source>
        <dbReference type="Google" id="ProtNLM"/>
    </source>
</evidence>
<dbReference type="AlphaFoldDB" id="A0A162D1N0"/>
<dbReference type="Pfam" id="PF09295">
    <property type="entry name" value="ChAPs"/>
    <property type="match status" value="1"/>
</dbReference>
<name>A0A162D1N0_9BACI</name>
<dbReference type="OrthoDB" id="2836682at2"/>
<protein>
    <recommendedName>
        <fullName evidence="4">Tetratricopeptide repeat protein</fullName>
    </recommendedName>
</protein>
<dbReference type="PROSITE" id="PS50005">
    <property type="entry name" value="TPR"/>
    <property type="match status" value="1"/>
</dbReference>
<keyword evidence="1" id="KW-0802">TPR repeat</keyword>
<evidence type="ECO:0000256" key="1">
    <source>
        <dbReference type="PROSITE-ProRule" id="PRU00339"/>
    </source>
</evidence>
<dbReference type="Pfam" id="PF13374">
    <property type="entry name" value="TPR_10"/>
    <property type="match status" value="1"/>
</dbReference>
<dbReference type="PANTHER" id="PTHR12558">
    <property type="entry name" value="CELL DIVISION CYCLE 16,23,27"/>
    <property type="match status" value="1"/>
</dbReference>
<dbReference type="InterPro" id="IPR019734">
    <property type="entry name" value="TPR_rpt"/>
</dbReference>
<evidence type="ECO:0000313" key="2">
    <source>
        <dbReference type="EMBL" id="KYG27736.1"/>
    </source>
</evidence>
<dbReference type="RefSeq" id="WP_061949865.1">
    <property type="nucleotide sequence ID" value="NZ_LTAO01000036.1"/>
</dbReference>
<dbReference type="STRING" id="519424.AZF04_11145"/>
<dbReference type="EMBL" id="LTAO01000036">
    <property type="protein sequence ID" value="KYG27736.1"/>
    <property type="molecule type" value="Genomic_DNA"/>
</dbReference>
<dbReference type="Gene3D" id="1.25.40.10">
    <property type="entry name" value="Tetratricopeptide repeat domain"/>
    <property type="match status" value="1"/>
</dbReference>
<dbReference type="GO" id="GO:0012505">
    <property type="term" value="C:endomembrane system"/>
    <property type="evidence" value="ECO:0007669"/>
    <property type="project" value="UniProtKB-ARBA"/>
</dbReference>
<dbReference type="GO" id="GO:0016192">
    <property type="term" value="P:vesicle-mediated transport"/>
    <property type="evidence" value="ECO:0007669"/>
    <property type="project" value="UniProtKB-ARBA"/>
</dbReference>
<dbReference type="GO" id="GO:0005737">
    <property type="term" value="C:cytoplasm"/>
    <property type="evidence" value="ECO:0007669"/>
    <property type="project" value="UniProtKB-ARBA"/>
</dbReference>
<keyword evidence="3" id="KW-1185">Reference proteome</keyword>
<organism evidence="2 3">
    <name type="scientific">Alkalihalobacillus trypoxylicola</name>
    <dbReference type="NCBI Taxonomy" id="519424"/>
    <lineage>
        <taxon>Bacteria</taxon>
        <taxon>Bacillati</taxon>
        <taxon>Bacillota</taxon>
        <taxon>Bacilli</taxon>
        <taxon>Bacillales</taxon>
        <taxon>Bacillaceae</taxon>
        <taxon>Alkalihalobacillus</taxon>
    </lineage>
</organism>
<comment type="caution">
    <text evidence="2">The sequence shown here is derived from an EMBL/GenBank/DDBJ whole genome shotgun (WGS) entry which is preliminary data.</text>
</comment>
<dbReference type="SMART" id="SM00028">
    <property type="entry name" value="TPR"/>
    <property type="match status" value="3"/>
</dbReference>
<accession>A0A162D1N0</accession>
<feature type="repeat" description="TPR" evidence="1">
    <location>
        <begin position="68"/>
        <end position="101"/>
    </location>
</feature>
<dbReference type="GO" id="GO:0032991">
    <property type="term" value="C:protein-containing complex"/>
    <property type="evidence" value="ECO:0007669"/>
    <property type="project" value="UniProtKB-ARBA"/>
</dbReference>
<dbReference type="InterPro" id="IPR011990">
    <property type="entry name" value="TPR-like_helical_dom_sf"/>
</dbReference>
<evidence type="ECO:0000313" key="3">
    <source>
        <dbReference type="Proteomes" id="UP000075806"/>
    </source>
</evidence>
<proteinExistence type="predicted"/>
<gene>
    <name evidence="2" type="ORF">AZF04_11145</name>
</gene>